<feature type="transmembrane region" description="Helical" evidence="6">
    <location>
        <begin position="232"/>
        <end position="252"/>
    </location>
</feature>
<dbReference type="CDD" id="cd10432">
    <property type="entry name" value="BI-1-like_bacterial"/>
    <property type="match status" value="1"/>
</dbReference>
<protein>
    <submittedName>
        <fullName evidence="7">BAX inhibitor (BI)-1/YccA family protein</fullName>
    </submittedName>
</protein>
<comment type="subcellular location">
    <subcellularLocation>
        <location evidence="1">Membrane</location>
        <topology evidence="1">Multi-pass membrane protein</topology>
    </subcellularLocation>
</comment>
<evidence type="ECO:0000256" key="4">
    <source>
        <dbReference type="ARBA" id="ARBA00022989"/>
    </source>
</evidence>
<dbReference type="InterPro" id="IPR006214">
    <property type="entry name" value="Bax_inhibitor_1-related"/>
</dbReference>
<dbReference type="Proteomes" id="UP000255036">
    <property type="component" value="Unassembled WGS sequence"/>
</dbReference>
<evidence type="ECO:0000313" key="8">
    <source>
        <dbReference type="Proteomes" id="UP000255036"/>
    </source>
</evidence>
<dbReference type="OrthoDB" id="9793828at2"/>
<sequence length="259" mass="29011">MNHYDTETTKKYDYNNDYDDIGPNFESGNPYVIGLSETSKILKSCMHEEVISKSFLFMFAALIITAVTSLSITPSSFILLMSNGRFYIFIGAELLIVFLSNYAIKKNNALLAGILFIAYSCLNGITLSLIFMIYTTASIFYIFVTTAVLFAIMAIIGLVTKTDLSKVGNLCIMGLFGIIIMSFVNIFLLKSDSLDFAISIVAVLIFVGLTAYDTQKIKKMATYSNEQNVLTLSLFGAFQLYLDFINLFLYLLRIFGKRK</sequence>
<dbReference type="EMBL" id="QRCT01000050">
    <property type="protein sequence ID" value="RDU21966.1"/>
    <property type="molecule type" value="Genomic_DNA"/>
</dbReference>
<evidence type="ECO:0000313" key="7">
    <source>
        <dbReference type="EMBL" id="RDU21966.1"/>
    </source>
</evidence>
<keyword evidence="5 6" id="KW-0472">Membrane</keyword>
<evidence type="ECO:0000256" key="5">
    <source>
        <dbReference type="ARBA" id="ARBA00023136"/>
    </source>
</evidence>
<name>A0A371AQW6_9FIRM</name>
<evidence type="ECO:0000256" key="2">
    <source>
        <dbReference type="ARBA" id="ARBA00010350"/>
    </source>
</evidence>
<keyword evidence="8" id="KW-1185">Reference proteome</keyword>
<dbReference type="GO" id="GO:0005886">
    <property type="term" value="C:plasma membrane"/>
    <property type="evidence" value="ECO:0007669"/>
    <property type="project" value="TreeGrafter"/>
</dbReference>
<comment type="similarity">
    <text evidence="2 6">Belongs to the BI1 family.</text>
</comment>
<keyword evidence="4 6" id="KW-1133">Transmembrane helix</keyword>
<organism evidence="7 8">
    <name type="scientific">Anaerosacchariphilus polymeriproducens</name>
    <dbReference type="NCBI Taxonomy" id="1812858"/>
    <lineage>
        <taxon>Bacteria</taxon>
        <taxon>Bacillati</taxon>
        <taxon>Bacillota</taxon>
        <taxon>Clostridia</taxon>
        <taxon>Lachnospirales</taxon>
        <taxon>Lachnospiraceae</taxon>
        <taxon>Anaerosacchariphilus</taxon>
    </lineage>
</organism>
<proteinExistence type="inferred from homology"/>
<gene>
    <name evidence="7" type="ORF">DWV06_15635</name>
</gene>
<evidence type="ECO:0000256" key="3">
    <source>
        <dbReference type="ARBA" id="ARBA00022692"/>
    </source>
</evidence>
<feature type="transmembrane region" description="Helical" evidence="6">
    <location>
        <begin position="139"/>
        <end position="160"/>
    </location>
</feature>
<feature type="transmembrane region" description="Helical" evidence="6">
    <location>
        <begin position="86"/>
        <end position="104"/>
    </location>
</feature>
<feature type="transmembrane region" description="Helical" evidence="6">
    <location>
        <begin position="194"/>
        <end position="212"/>
    </location>
</feature>
<feature type="transmembrane region" description="Helical" evidence="6">
    <location>
        <begin position="167"/>
        <end position="188"/>
    </location>
</feature>
<reference evidence="7 8" key="1">
    <citation type="submission" date="2018-07" db="EMBL/GenBank/DDBJ databases">
        <title>Anaerosacharophilus polymeroproducens gen. nov. sp. nov., an anaerobic bacterium isolated from salt field.</title>
        <authorList>
            <person name="Kim W."/>
            <person name="Yang S.-H."/>
            <person name="Oh J."/>
            <person name="Lee J.-H."/>
            <person name="Kwon K.K."/>
        </authorList>
    </citation>
    <scope>NUCLEOTIDE SEQUENCE [LARGE SCALE GENOMIC DNA]</scope>
    <source>
        <strain evidence="7 8">MCWD5</strain>
    </source>
</reference>
<comment type="caution">
    <text evidence="7">The sequence shown here is derived from an EMBL/GenBank/DDBJ whole genome shotgun (WGS) entry which is preliminary data.</text>
</comment>
<dbReference type="AlphaFoldDB" id="A0A371AQW6"/>
<accession>A0A371AQW6</accession>
<dbReference type="RefSeq" id="WP_115483129.1">
    <property type="nucleotide sequence ID" value="NZ_QRCT01000050.1"/>
</dbReference>
<evidence type="ECO:0000256" key="6">
    <source>
        <dbReference type="RuleBase" id="RU004379"/>
    </source>
</evidence>
<feature type="transmembrane region" description="Helical" evidence="6">
    <location>
        <begin position="111"/>
        <end position="133"/>
    </location>
</feature>
<feature type="transmembrane region" description="Helical" evidence="6">
    <location>
        <begin position="55"/>
        <end position="80"/>
    </location>
</feature>
<evidence type="ECO:0000256" key="1">
    <source>
        <dbReference type="ARBA" id="ARBA00004141"/>
    </source>
</evidence>
<dbReference type="PANTHER" id="PTHR23291:SF50">
    <property type="entry name" value="PROTEIN LIFEGUARD 4"/>
    <property type="match status" value="1"/>
</dbReference>
<dbReference type="Pfam" id="PF01027">
    <property type="entry name" value="Bax1-I"/>
    <property type="match status" value="1"/>
</dbReference>
<keyword evidence="3 6" id="KW-0812">Transmembrane</keyword>
<dbReference type="PANTHER" id="PTHR23291">
    <property type="entry name" value="BAX INHIBITOR-RELATED"/>
    <property type="match status" value="1"/>
</dbReference>